<gene>
    <name evidence="1" type="ORF">IWQ60_011387</name>
</gene>
<dbReference type="Proteomes" id="UP001150569">
    <property type="component" value="Unassembled WGS sequence"/>
</dbReference>
<dbReference type="SUPFAM" id="SSF56112">
    <property type="entry name" value="Protein kinase-like (PK-like)"/>
    <property type="match status" value="1"/>
</dbReference>
<organism evidence="1 2">
    <name type="scientific">Tieghemiomyces parasiticus</name>
    <dbReference type="NCBI Taxonomy" id="78921"/>
    <lineage>
        <taxon>Eukaryota</taxon>
        <taxon>Fungi</taxon>
        <taxon>Fungi incertae sedis</taxon>
        <taxon>Zoopagomycota</taxon>
        <taxon>Kickxellomycotina</taxon>
        <taxon>Dimargaritomycetes</taxon>
        <taxon>Dimargaritales</taxon>
        <taxon>Dimargaritaceae</taxon>
        <taxon>Tieghemiomyces</taxon>
    </lineage>
</organism>
<comment type="caution">
    <text evidence="1">The sequence shown here is derived from an EMBL/GenBank/DDBJ whole genome shotgun (WGS) entry which is preliminary data.</text>
</comment>
<sequence length="196" mass="21932">MADNSLQPRVATFGHYITERPSPGRFHFKTCVTPEGRPRGGPENLGMYREITALEMIHRQGPLPSVSQYHGCIIINGEIVGVCKDRIAHTLPSALESQLIPDINWFIQQVRHGIDAIHSFGFAHNAICGENIMVTENGQPRITNFTSALPLGQYLPNFSQVDSHGAHRISRYATPSRDHCALQALQDYLIEHQARR</sequence>
<accession>A0A9W7ZNC5</accession>
<dbReference type="EMBL" id="JANBPT010001274">
    <property type="protein sequence ID" value="KAJ1909050.1"/>
    <property type="molecule type" value="Genomic_DNA"/>
</dbReference>
<dbReference type="AlphaFoldDB" id="A0A9W7ZNC5"/>
<reference evidence="1" key="1">
    <citation type="submission" date="2022-07" db="EMBL/GenBank/DDBJ databases">
        <title>Phylogenomic reconstructions and comparative analyses of Kickxellomycotina fungi.</title>
        <authorList>
            <person name="Reynolds N.K."/>
            <person name="Stajich J.E."/>
            <person name="Barry K."/>
            <person name="Grigoriev I.V."/>
            <person name="Crous P."/>
            <person name="Smith M.E."/>
        </authorList>
    </citation>
    <scope>NUCLEOTIDE SEQUENCE</scope>
    <source>
        <strain evidence="1">RSA 861</strain>
    </source>
</reference>
<keyword evidence="2" id="KW-1185">Reference proteome</keyword>
<dbReference type="InterPro" id="IPR011009">
    <property type="entry name" value="Kinase-like_dom_sf"/>
</dbReference>
<name>A0A9W7ZNC5_9FUNG</name>
<dbReference type="OrthoDB" id="676979at2759"/>
<proteinExistence type="predicted"/>
<evidence type="ECO:0008006" key="3">
    <source>
        <dbReference type="Google" id="ProtNLM"/>
    </source>
</evidence>
<protein>
    <recommendedName>
        <fullName evidence="3">Protein kinase domain-containing protein</fullName>
    </recommendedName>
</protein>
<dbReference type="Gene3D" id="1.10.510.10">
    <property type="entry name" value="Transferase(Phosphotransferase) domain 1"/>
    <property type="match status" value="1"/>
</dbReference>
<evidence type="ECO:0000313" key="2">
    <source>
        <dbReference type="Proteomes" id="UP001150569"/>
    </source>
</evidence>
<evidence type="ECO:0000313" key="1">
    <source>
        <dbReference type="EMBL" id="KAJ1909050.1"/>
    </source>
</evidence>